<dbReference type="Proteomes" id="UP001216390">
    <property type="component" value="Chromosome"/>
</dbReference>
<dbReference type="Gene3D" id="1.10.10.60">
    <property type="entry name" value="Homeodomain-like"/>
    <property type="match status" value="1"/>
</dbReference>
<evidence type="ECO:0000259" key="4">
    <source>
        <dbReference type="PROSITE" id="PS01124"/>
    </source>
</evidence>
<keyword evidence="2" id="KW-0238">DNA-binding</keyword>
<dbReference type="KEGG" id="ima:PO878_09165"/>
<reference evidence="5" key="1">
    <citation type="submission" date="2023-01" db="EMBL/GenBank/DDBJ databases">
        <title>The diversity of Class Acidimicrobiia in South China Sea sediment environments and the proposal of Iamia marina sp. nov., a novel species of the genus Iamia.</title>
        <authorList>
            <person name="He Y."/>
            <person name="Tian X."/>
        </authorList>
    </citation>
    <scope>NUCLEOTIDE SEQUENCE</scope>
    <source>
        <strain evidence="5">DSM 19957</strain>
    </source>
</reference>
<organism evidence="5 6">
    <name type="scientific">Iamia majanohamensis</name>
    <dbReference type="NCBI Taxonomy" id="467976"/>
    <lineage>
        <taxon>Bacteria</taxon>
        <taxon>Bacillati</taxon>
        <taxon>Actinomycetota</taxon>
        <taxon>Acidimicrobiia</taxon>
        <taxon>Acidimicrobiales</taxon>
        <taxon>Iamiaceae</taxon>
        <taxon>Iamia</taxon>
    </lineage>
</organism>
<evidence type="ECO:0000256" key="2">
    <source>
        <dbReference type="ARBA" id="ARBA00023125"/>
    </source>
</evidence>
<keyword evidence="6" id="KW-1185">Reference proteome</keyword>
<dbReference type="SUPFAM" id="SSF46689">
    <property type="entry name" value="Homeodomain-like"/>
    <property type="match status" value="2"/>
</dbReference>
<dbReference type="CDD" id="cd03137">
    <property type="entry name" value="GATase1_AraC_1"/>
    <property type="match status" value="1"/>
</dbReference>
<dbReference type="SMART" id="SM00342">
    <property type="entry name" value="HTH_ARAC"/>
    <property type="match status" value="1"/>
</dbReference>
<sequence length="333" mass="35666">MAAPLPPPRRARPHRVVSLVGSRVSPFELAVPCEVFGIHRPEVDGWHYTHQVASIRPGPVPAGSGMAVTAEVGLEAAERADTVVVPALATPMEEPERLVDPELAAAVRAAHDRGARIVSLCSGAFALAAAGILDGRRATTHWMNAEELARRFPRVTVDPDVLWVEEHPVYTSAGTAAAIDLCLHLVRTDLGAAAATAVARRMVVPPHRDGGQAQFVHTPVPECADDDPLGPVLGWMAAHLDQPVTVEQLARRAALSPRTFARRFVATTGTTPLQWLLTQRVAHARHLLESTDLPVERVAQACGFATAAGLRTHFARIVGTPPSAYRRRFALAG</sequence>
<protein>
    <submittedName>
        <fullName evidence="5">Helix-turn-helix domain-containing protein</fullName>
    </submittedName>
</protein>
<dbReference type="InterPro" id="IPR009057">
    <property type="entry name" value="Homeodomain-like_sf"/>
</dbReference>
<dbReference type="PROSITE" id="PS00041">
    <property type="entry name" value="HTH_ARAC_FAMILY_1"/>
    <property type="match status" value="1"/>
</dbReference>
<evidence type="ECO:0000313" key="5">
    <source>
        <dbReference type="EMBL" id="WCO68892.1"/>
    </source>
</evidence>
<dbReference type="GO" id="GO:0003700">
    <property type="term" value="F:DNA-binding transcription factor activity"/>
    <property type="evidence" value="ECO:0007669"/>
    <property type="project" value="InterPro"/>
</dbReference>
<dbReference type="PANTHER" id="PTHR43130">
    <property type="entry name" value="ARAC-FAMILY TRANSCRIPTIONAL REGULATOR"/>
    <property type="match status" value="1"/>
</dbReference>
<dbReference type="PANTHER" id="PTHR43130:SF3">
    <property type="entry name" value="HTH-TYPE TRANSCRIPTIONAL REGULATOR RV1931C"/>
    <property type="match status" value="1"/>
</dbReference>
<accession>A0AAE9Y943</accession>
<dbReference type="SUPFAM" id="SSF52317">
    <property type="entry name" value="Class I glutamine amidotransferase-like"/>
    <property type="match status" value="1"/>
</dbReference>
<dbReference type="Gene3D" id="3.40.50.880">
    <property type="match status" value="1"/>
</dbReference>
<proteinExistence type="predicted"/>
<evidence type="ECO:0000256" key="1">
    <source>
        <dbReference type="ARBA" id="ARBA00023015"/>
    </source>
</evidence>
<name>A0AAE9Y943_9ACTN</name>
<dbReference type="GO" id="GO:0043565">
    <property type="term" value="F:sequence-specific DNA binding"/>
    <property type="evidence" value="ECO:0007669"/>
    <property type="project" value="InterPro"/>
</dbReference>
<gene>
    <name evidence="5" type="ORF">PO878_09165</name>
</gene>
<dbReference type="AlphaFoldDB" id="A0AAE9Y943"/>
<evidence type="ECO:0000313" key="6">
    <source>
        <dbReference type="Proteomes" id="UP001216390"/>
    </source>
</evidence>
<feature type="domain" description="HTH araC/xylS-type" evidence="4">
    <location>
        <begin position="230"/>
        <end position="328"/>
    </location>
</feature>
<dbReference type="EMBL" id="CP116942">
    <property type="protein sequence ID" value="WCO68892.1"/>
    <property type="molecule type" value="Genomic_DNA"/>
</dbReference>
<dbReference type="InterPro" id="IPR002818">
    <property type="entry name" value="DJ-1/PfpI"/>
</dbReference>
<dbReference type="InterPro" id="IPR052158">
    <property type="entry name" value="INH-QAR"/>
</dbReference>
<dbReference type="Pfam" id="PF01965">
    <property type="entry name" value="DJ-1_PfpI"/>
    <property type="match status" value="1"/>
</dbReference>
<keyword evidence="1" id="KW-0805">Transcription regulation</keyword>
<dbReference type="InterPro" id="IPR029062">
    <property type="entry name" value="Class_I_gatase-like"/>
</dbReference>
<dbReference type="Pfam" id="PF12833">
    <property type="entry name" value="HTH_18"/>
    <property type="match status" value="1"/>
</dbReference>
<dbReference type="InterPro" id="IPR018060">
    <property type="entry name" value="HTH_AraC"/>
</dbReference>
<dbReference type="InterPro" id="IPR018062">
    <property type="entry name" value="HTH_AraC-typ_CS"/>
</dbReference>
<dbReference type="RefSeq" id="WP_272738406.1">
    <property type="nucleotide sequence ID" value="NZ_CP116942.1"/>
</dbReference>
<keyword evidence="3" id="KW-0804">Transcription</keyword>
<dbReference type="PROSITE" id="PS01124">
    <property type="entry name" value="HTH_ARAC_FAMILY_2"/>
    <property type="match status" value="1"/>
</dbReference>
<evidence type="ECO:0000256" key="3">
    <source>
        <dbReference type="ARBA" id="ARBA00023163"/>
    </source>
</evidence>